<reference evidence="3" key="1">
    <citation type="submission" date="2021-04" db="EMBL/GenBank/DDBJ databases">
        <authorList>
            <person name="Tunstrom K."/>
        </authorList>
    </citation>
    <scope>NUCLEOTIDE SEQUENCE</scope>
</reference>
<feature type="compositionally biased region" description="Basic and acidic residues" evidence="1">
    <location>
        <begin position="22"/>
        <end position="32"/>
    </location>
</feature>
<dbReference type="AlphaFoldDB" id="A0A8S3Y9I0"/>
<feature type="region of interest" description="Disordered" evidence="1">
    <location>
        <begin position="21"/>
        <end position="48"/>
    </location>
</feature>
<dbReference type="Proteomes" id="UP000691718">
    <property type="component" value="Unassembled WGS sequence"/>
</dbReference>
<evidence type="ECO:0000313" key="3">
    <source>
        <dbReference type="EMBL" id="CAG5058124.1"/>
    </source>
</evidence>
<organism evidence="3 4">
    <name type="scientific">Parnassius apollo</name>
    <name type="common">Apollo butterfly</name>
    <name type="synonym">Papilio apollo</name>
    <dbReference type="NCBI Taxonomy" id="110799"/>
    <lineage>
        <taxon>Eukaryota</taxon>
        <taxon>Metazoa</taxon>
        <taxon>Ecdysozoa</taxon>
        <taxon>Arthropoda</taxon>
        <taxon>Hexapoda</taxon>
        <taxon>Insecta</taxon>
        <taxon>Pterygota</taxon>
        <taxon>Neoptera</taxon>
        <taxon>Endopterygota</taxon>
        <taxon>Lepidoptera</taxon>
        <taxon>Glossata</taxon>
        <taxon>Ditrysia</taxon>
        <taxon>Papilionoidea</taxon>
        <taxon>Papilionidae</taxon>
        <taxon>Parnassiinae</taxon>
        <taxon>Parnassini</taxon>
        <taxon>Parnassius</taxon>
        <taxon>Parnassius</taxon>
    </lineage>
</organism>
<comment type="caution">
    <text evidence="3">The sequence shown here is derived from an EMBL/GenBank/DDBJ whole genome shotgun (WGS) entry which is preliminary data.</text>
</comment>
<gene>
    <name evidence="3" type="ORF">PAPOLLO_LOCUS27423</name>
</gene>
<accession>A0A8S3Y9I0</accession>
<evidence type="ECO:0000259" key="2">
    <source>
        <dbReference type="Pfam" id="PF13843"/>
    </source>
</evidence>
<evidence type="ECO:0000256" key="1">
    <source>
        <dbReference type="SAM" id="MobiDB-lite"/>
    </source>
</evidence>
<proteinExistence type="predicted"/>
<dbReference type="PANTHER" id="PTHR46599">
    <property type="entry name" value="PIGGYBAC TRANSPOSABLE ELEMENT-DERIVED PROTEIN 4"/>
    <property type="match status" value="1"/>
</dbReference>
<dbReference type="InterPro" id="IPR029526">
    <property type="entry name" value="PGBD"/>
</dbReference>
<dbReference type="Pfam" id="PF13843">
    <property type="entry name" value="DDE_Tnp_1_7"/>
    <property type="match status" value="1"/>
</dbReference>
<keyword evidence="4" id="KW-1185">Reference proteome</keyword>
<protein>
    <submittedName>
        <fullName evidence="3">(apollo) hypothetical protein</fullName>
    </submittedName>
</protein>
<sequence length="343" mass="39397">MEYFFSDEKLEEIVRNTNAEIGKQREKYKQDRPVQNTEDENADASSSTKIRPSFAKDAIVVEMKALFRLYYLSGVLNMNHVTTKELFDKNSVVGYFRATISQARFEFLTNCLHFDDRSTREERQQNDRLAPIRNIFDHIVKVFSEVYSPSDCCTLDKMLLGFRGRCIFKMYIPSKPDKYGIKNLMTCDAKTAYMLDAFVYLGKGSCPTNVPAAHFFTLKLTETIHGTNPNLTCDNWFTSIPAAKELLQKQVNLVGTLRRKREISPSFLELKDRERNTAKFAFTGELTLLSYCPPKQTKKIVPMLSTMHATADLDATIQVPEMIEFYNKTKCGVDLMDQPTKPK</sequence>
<dbReference type="PANTHER" id="PTHR46599:SF6">
    <property type="entry name" value="DUAL SPECIFICITY PHOSPHATASE 26"/>
    <property type="match status" value="1"/>
</dbReference>
<name>A0A8S3Y9I0_PARAO</name>
<dbReference type="OrthoDB" id="7332432at2759"/>
<evidence type="ECO:0000313" key="4">
    <source>
        <dbReference type="Proteomes" id="UP000691718"/>
    </source>
</evidence>
<dbReference type="EMBL" id="CAJQZP010001656">
    <property type="protein sequence ID" value="CAG5058124.1"/>
    <property type="molecule type" value="Genomic_DNA"/>
</dbReference>
<feature type="domain" description="PiggyBac transposable element-derived protein" evidence="2">
    <location>
        <begin position="2"/>
        <end position="338"/>
    </location>
</feature>